<dbReference type="InterPro" id="IPR029044">
    <property type="entry name" value="Nucleotide-diphossugar_trans"/>
</dbReference>
<dbReference type="PANTHER" id="PTHR22572">
    <property type="entry name" value="SUGAR-1-PHOSPHATE GUANYL TRANSFERASE"/>
    <property type="match status" value="1"/>
</dbReference>
<comment type="caution">
    <text evidence="3">The sequence shown here is derived from an EMBL/GenBank/DDBJ whole genome shotgun (WGS) entry which is preliminary data.</text>
</comment>
<dbReference type="Gene3D" id="3.10.580.10">
    <property type="entry name" value="CBS-domain"/>
    <property type="match status" value="1"/>
</dbReference>
<feature type="domain" description="CBS" evidence="2">
    <location>
        <begin position="1"/>
        <end position="61"/>
    </location>
</feature>
<protein>
    <submittedName>
        <fullName evidence="3">CBS domain-containing protein</fullName>
    </submittedName>
</protein>
<evidence type="ECO:0000313" key="3">
    <source>
        <dbReference type="EMBL" id="RKF17810.1"/>
    </source>
</evidence>
<dbReference type="PROSITE" id="PS51371">
    <property type="entry name" value="CBS"/>
    <property type="match status" value="1"/>
</dbReference>
<dbReference type="InterPro" id="IPR046342">
    <property type="entry name" value="CBS_dom_sf"/>
</dbReference>
<organism evidence="3 4">
    <name type="scientific">Alginatibacterium sediminis</name>
    <dbReference type="NCBI Taxonomy" id="2164068"/>
    <lineage>
        <taxon>Bacteria</taxon>
        <taxon>Pseudomonadati</taxon>
        <taxon>Pseudomonadota</taxon>
        <taxon>Gammaproteobacteria</taxon>
        <taxon>Alteromonadales</taxon>
        <taxon>Alteromonadaceae</taxon>
        <taxon>Alginatibacterium</taxon>
    </lineage>
</organism>
<keyword evidence="4" id="KW-1185">Reference proteome</keyword>
<gene>
    <name evidence="3" type="ORF">DBZ36_11150</name>
</gene>
<proteinExistence type="predicted"/>
<evidence type="ECO:0000313" key="4">
    <source>
        <dbReference type="Proteomes" id="UP000286482"/>
    </source>
</evidence>
<dbReference type="AlphaFoldDB" id="A0A420EAW1"/>
<evidence type="ECO:0000259" key="2">
    <source>
        <dbReference type="PROSITE" id="PS51371"/>
    </source>
</evidence>
<dbReference type="Pfam" id="PF00571">
    <property type="entry name" value="CBS"/>
    <property type="match status" value="1"/>
</dbReference>
<dbReference type="SUPFAM" id="SSF54631">
    <property type="entry name" value="CBS-domain pair"/>
    <property type="match status" value="1"/>
</dbReference>
<sequence>MINSWENAILPPSATIKDALLIIDSEALRVALIVDEIGHLKGVVTDGDIRRALLSDKGLNTNVEDVMNSSPVIASVGTQRDVLIEKMNRLDLLFIPLLDGKVLVGLETLHGALNDRPNYQNPVFIMAGGFGTRLKPLTDTCPKPMLVIGDKPILETVLLRFIEAGFVNFYISTHYMPDQIKSYFGDGASFGVKIAYVHEDKPLGTGGALGLLPKDLPKNLPLIMMNGDVLTKVDFRRLLDFHNENKPDATMCVREYEYQIPYGVVTGVASKVKSMVEKPIQRFFVNAGIYVVSPRVIRSVPENHSIDMPTLLEKHMVERENILMFPIHEYWLDIGRMDDFNRAQNDIQTLGLG</sequence>
<dbReference type="EMBL" id="RAQO01000006">
    <property type="protein sequence ID" value="RKF17810.1"/>
    <property type="molecule type" value="Genomic_DNA"/>
</dbReference>
<name>A0A420EAW1_9ALTE</name>
<dbReference type="OrthoDB" id="9788272at2"/>
<dbReference type="InterPro" id="IPR005835">
    <property type="entry name" value="NTP_transferase_dom"/>
</dbReference>
<dbReference type="SUPFAM" id="SSF53448">
    <property type="entry name" value="Nucleotide-diphospho-sugar transferases"/>
    <property type="match status" value="1"/>
</dbReference>
<dbReference type="InterPro" id="IPR000644">
    <property type="entry name" value="CBS_dom"/>
</dbReference>
<dbReference type="RefSeq" id="WP_120355037.1">
    <property type="nucleotide sequence ID" value="NZ_RAQO01000006.1"/>
</dbReference>
<dbReference type="CDD" id="cd06426">
    <property type="entry name" value="NTP_transferase_like_2"/>
    <property type="match status" value="1"/>
</dbReference>
<dbReference type="Gene3D" id="3.90.550.10">
    <property type="entry name" value="Spore Coat Polysaccharide Biosynthesis Protein SpsA, Chain A"/>
    <property type="match status" value="1"/>
</dbReference>
<reference evidence="3 4" key="1">
    <citation type="submission" date="2018-09" db="EMBL/GenBank/DDBJ databases">
        <authorList>
            <person name="Wang Z."/>
        </authorList>
    </citation>
    <scope>NUCLEOTIDE SEQUENCE [LARGE SCALE GENOMIC DNA]</scope>
    <source>
        <strain evidence="3 4">ALS 81</strain>
    </source>
</reference>
<dbReference type="Pfam" id="PF00483">
    <property type="entry name" value="NTP_transferase"/>
    <property type="match status" value="1"/>
</dbReference>
<accession>A0A420EAW1</accession>
<dbReference type="InterPro" id="IPR050486">
    <property type="entry name" value="Mannose-1P_guanyltransferase"/>
</dbReference>
<dbReference type="CDD" id="cd04607">
    <property type="entry name" value="CBS_pair_NTP_transferase_assoc"/>
    <property type="match status" value="1"/>
</dbReference>
<dbReference type="Proteomes" id="UP000286482">
    <property type="component" value="Unassembled WGS sequence"/>
</dbReference>
<evidence type="ECO:0000256" key="1">
    <source>
        <dbReference type="PROSITE-ProRule" id="PRU00703"/>
    </source>
</evidence>
<keyword evidence="1" id="KW-0129">CBS domain</keyword>